<accession>U5QN08</accession>
<evidence type="ECO:0000313" key="1">
    <source>
        <dbReference type="EMBL" id="AGY58984.1"/>
    </source>
</evidence>
<name>U5QN08_GLOK1</name>
<dbReference type="Proteomes" id="UP000017396">
    <property type="component" value="Chromosome"/>
</dbReference>
<protein>
    <submittedName>
        <fullName evidence="1">Uncharacterized protein</fullName>
    </submittedName>
</protein>
<dbReference type="HOGENOM" id="CLU_2734324_0_0_3"/>
<reference evidence="1 2" key="1">
    <citation type="journal article" date="2013" name="PLoS ONE">
        <title>Cultivation and Complete Genome Sequencing of Gloeobacter kilaueensis sp. nov., from a Lava Cave in Kilauea Caldera, Hawai'i.</title>
        <authorList>
            <person name="Saw J.H."/>
            <person name="Schatz M."/>
            <person name="Brown M.V."/>
            <person name="Kunkel D.D."/>
            <person name="Foster J.S."/>
            <person name="Shick H."/>
            <person name="Christensen S."/>
            <person name="Hou S."/>
            <person name="Wan X."/>
            <person name="Donachie S.P."/>
        </authorList>
    </citation>
    <scope>NUCLEOTIDE SEQUENCE [LARGE SCALE GENOMIC DNA]</scope>
    <source>
        <strain evidence="2">JS</strain>
    </source>
</reference>
<dbReference type="AlphaFoldDB" id="U5QN08"/>
<keyword evidence="2" id="KW-1185">Reference proteome</keyword>
<organism evidence="1 2">
    <name type="scientific">Gloeobacter kilaueensis (strain ATCC BAA-2537 / CCAP 1431/1 / ULC 316 / JS1)</name>
    <dbReference type="NCBI Taxonomy" id="1183438"/>
    <lineage>
        <taxon>Bacteria</taxon>
        <taxon>Bacillati</taxon>
        <taxon>Cyanobacteriota</taxon>
        <taxon>Cyanophyceae</taxon>
        <taxon>Gloeobacterales</taxon>
        <taxon>Gloeobacteraceae</taxon>
        <taxon>Gloeobacter</taxon>
    </lineage>
</organism>
<gene>
    <name evidence="1" type="ORF">GKIL_2738</name>
</gene>
<evidence type="ECO:0000313" key="2">
    <source>
        <dbReference type="Proteomes" id="UP000017396"/>
    </source>
</evidence>
<sequence>MNRLRDSMYKNSADPDNLAYLHHTEYGVFYQALSVPLAFQTSIHSQPPEHSYGDGIRHVPVNFAWSQVQVD</sequence>
<dbReference type="KEGG" id="glj:GKIL_2738"/>
<proteinExistence type="predicted"/>
<dbReference type="EMBL" id="CP003587">
    <property type="protein sequence ID" value="AGY58984.1"/>
    <property type="molecule type" value="Genomic_DNA"/>
</dbReference>